<keyword evidence="5" id="KW-1185">Reference proteome</keyword>
<dbReference type="HOGENOM" id="CLU_411592_0_0_1"/>
<proteinExistence type="predicted"/>
<protein>
    <submittedName>
        <fullName evidence="4">Uncharacterized protein</fullName>
    </submittedName>
</protein>
<dbReference type="GeneID" id="8049223"/>
<evidence type="ECO:0000256" key="2">
    <source>
        <dbReference type="SAM" id="Phobius"/>
    </source>
</evidence>
<feature type="compositionally biased region" description="Polar residues" evidence="1">
    <location>
        <begin position="596"/>
        <end position="605"/>
    </location>
</feature>
<evidence type="ECO:0000313" key="3">
    <source>
        <dbReference type="CGD" id="CAL0000164694"/>
    </source>
</evidence>
<dbReference type="AlphaFoldDB" id="B9WJW4"/>
<dbReference type="KEGG" id="cdu:CD36_73200"/>
<dbReference type="EMBL" id="FM992694">
    <property type="protein sequence ID" value="CAX40869.1"/>
    <property type="molecule type" value="Genomic_DNA"/>
</dbReference>
<evidence type="ECO:0000256" key="1">
    <source>
        <dbReference type="SAM" id="MobiDB-lite"/>
    </source>
</evidence>
<accession>B9WJW4</accession>
<keyword evidence="2" id="KW-0472">Membrane</keyword>
<keyword evidence="2" id="KW-1133">Transmembrane helix</keyword>
<dbReference type="OrthoDB" id="4022079at2759"/>
<feature type="region of interest" description="Disordered" evidence="1">
    <location>
        <begin position="596"/>
        <end position="620"/>
    </location>
</feature>
<sequence>MTTHLSPKKLLLQLSEHLSSIDTLDKTSYDEFVKLYYKMLTTLSNHGSTIKVAEDENAINNNESPIDLITPLLKFININSNYGQKDATELIYILARLIWYYLHHRSLLNLDVLLTVFASLPYNQFCQMNHIHQSEVVLNYTDYFMIFNFDTDINNKTNEYLKFYTSFVVFINRVIFQFQSIIENWYSNDMKNVNKVLSLMNDYPDGKIWVSLLFKNWKNTLNQPTNTIKIMEYLKSTDSTLISYYFQKNLPNSNDLQEWNLDNFLKFILQILDHYPMTPNNVVTPWLFNYKFINKLQSCIGVIQTSSKFDIITEFNLLNCKVSFIMSLNYLNFIISQQILQNKFNDRLPDCVVQHFKSFQLPPLSKSNDFVIKSEFNDSNKSPSSASLDRIFTMIEQNDCSQSLIMIQFQILTLIDKLMLDECKSIEYINNQQLVIIADKTEDIDQKSLSYLLQEKIILSYLELFMVSLIAPLLLINNFNKKTKTSSTANGETQLAKQYQSDLIFQIFNKILNLNYKSLPKNKIWICLINIINDICYTDLRYIELFIELFEYQLSHHSITQNNKQNKCDKEKPDYLKDDLINSGLKFFIETFKPNHQWNDNSNKNNSKRQDSNSNQYQQHGQVDVENTPLFQIHLDDYKFLYSGDNYNKFNMSNVFPIHNNFTNTSSNTMRGK</sequence>
<evidence type="ECO:0000313" key="4">
    <source>
        <dbReference type="EMBL" id="CAX40869.1"/>
    </source>
</evidence>
<dbReference type="VEuPathDB" id="FungiDB:CD36_73200"/>
<keyword evidence="2" id="KW-0812">Transmembrane</keyword>
<dbReference type="CGD" id="CAL0000164694">
    <property type="gene designation" value="Cd36_73200"/>
</dbReference>
<feature type="transmembrane region" description="Helical" evidence="2">
    <location>
        <begin position="457"/>
        <end position="476"/>
    </location>
</feature>
<organism evidence="4 5">
    <name type="scientific">Candida dubliniensis (strain CD36 / ATCC MYA-646 / CBS 7987 / NCPF 3949 / NRRL Y-17841)</name>
    <name type="common">Yeast</name>
    <dbReference type="NCBI Taxonomy" id="573826"/>
    <lineage>
        <taxon>Eukaryota</taxon>
        <taxon>Fungi</taxon>
        <taxon>Dikarya</taxon>
        <taxon>Ascomycota</taxon>
        <taxon>Saccharomycotina</taxon>
        <taxon>Pichiomycetes</taxon>
        <taxon>Debaryomycetaceae</taxon>
        <taxon>Candida/Lodderomyces clade</taxon>
        <taxon>Candida</taxon>
    </lineage>
</organism>
<dbReference type="Proteomes" id="UP000002605">
    <property type="component" value="Chromosome 7"/>
</dbReference>
<evidence type="ECO:0000313" key="5">
    <source>
        <dbReference type="Proteomes" id="UP000002605"/>
    </source>
</evidence>
<gene>
    <name evidence="3" type="ordered locus">Cd36_73200</name>
    <name evidence="4" type="ORF">CD36_73200</name>
</gene>
<dbReference type="RefSeq" id="XP_002421529.1">
    <property type="nucleotide sequence ID" value="XM_002421484.1"/>
</dbReference>
<name>B9WJW4_CANDC</name>
<dbReference type="eggNOG" id="ENOG502RQ2Q">
    <property type="taxonomic scope" value="Eukaryota"/>
</dbReference>
<reference evidence="4 5" key="1">
    <citation type="journal article" date="2009" name="Genome Res.">
        <title>Comparative genomics of the fungal pathogens Candida dubliniensis and Candida albicans.</title>
        <authorList>
            <person name="Jackson A.P."/>
            <person name="Gamble J.A."/>
            <person name="Yeomans T."/>
            <person name="Moran G.P."/>
            <person name="Saunders D."/>
            <person name="Harris D."/>
            <person name="Aslett M."/>
            <person name="Barrell J.F."/>
            <person name="Butler G."/>
            <person name="Citiulo F."/>
            <person name="Coleman D.C."/>
            <person name="de Groot P.W.J."/>
            <person name="Goodwin T.J."/>
            <person name="Quail M.A."/>
            <person name="McQuillan J."/>
            <person name="Munro C.A."/>
            <person name="Pain A."/>
            <person name="Poulter R.T."/>
            <person name="Rajandream M.A."/>
            <person name="Renauld H."/>
            <person name="Spiering M.J."/>
            <person name="Tivey A."/>
            <person name="Gow N.A.R."/>
            <person name="Barrell B."/>
            <person name="Sullivan D.J."/>
            <person name="Berriman M."/>
        </authorList>
    </citation>
    <scope>NUCLEOTIDE SEQUENCE [LARGE SCALE GENOMIC DNA]</scope>
    <source>
        <strain evidence="5">CD36 / ATCC MYA-646 / CBS 7987 / NCPF 3949 / NRRL Y-17841</strain>
    </source>
</reference>